<gene>
    <name evidence="1" type="ORF">LCGC14_1046040</name>
</gene>
<evidence type="ECO:0000313" key="1">
    <source>
        <dbReference type="EMBL" id="KKN09487.1"/>
    </source>
</evidence>
<protein>
    <submittedName>
        <fullName evidence="1">Uncharacterized protein</fullName>
    </submittedName>
</protein>
<dbReference type="EMBL" id="LAZR01004342">
    <property type="protein sequence ID" value="KKN09487.1"/>
    <property type="molecule type" value="Genomic_DNA"/>
</dbReference>
<dbReference type="AlphaFoldDB" id="A0A0F9NC11"/>
<reference evidence="1" key="1">
    <citation type="journal article" date="2015" name="Nature">
        <title>Complex archaea that bridge the gap between prokaryotes and eukaryotes.</title>
        <authorList>
            <person name="Spang A."/>
            <person name="Saw J.H."/>
            <person name="Jorgensen S.L."/>
            <person name="Zaremba-Niedzwiedzka K."/>
            <person name="Martijn J."/>
            <person name="Lind A.E."/>
            <person name="van Eijk R."/>
            <person name="Schleper C."/>
            <person name="Guy L."/>
            <person name="Ettema T.J."/>
        </authorList>
    </citation>
    <scope>NUCLEOTIDE SEQUENCE</scope>
</reference>
<name>A0A0F9NC11_9ZZZZ</name>
<organism evidence="1">
    <name type="scientific">marine sediment metagenome</name>
    <dbReference type="NCBI Taxonomy" id="412755"/>
    <lineage>
        <taxon>unclassified sequences</taxon>
        <taxon>metagenomes</taxon>
        <taxon>ecological metagenomes</taxon>
    </lineage>
</organism>
<accession>A0A0F9NC11</accession>
<sequence length="69" mass="7732">MTALEEAVLLLLGYEQGQYERLMHKAKSPPNPFTEARVKLQAEITEKGKGGKWEPVFSTVGHLTFDEGK</sequence>
<comment type="caution">
    <text evidence="1">The sequence shown here is derived from an EMBL/GenBank/DDBJ whole genome shotgun (WGS) entry which is preliminary data.</text>
</comment>
<proteinExistence type="predicted"/>